<feature type="region of interest" description="Disordered" evidence="1">
    <location>
        <begin position="139"/>
        <end position="160"/>
    </location>
</feature>
<sequence length="197" mass="21863">MGVPFPSFYSVLASSVISTLLTFIISLSFTLGVLYCICRYWTCVKRTDNNSEDIHQSPSTTPSNAPSAESLFKNPKLNGSEYSLSTIKEDDSMSMSFNPAYYKMKYFGDRLVEPTIRSAPLPPLPPVVRVLPPTPPHFTRSQQSGSNNRMVHGSQSGVDNGLYDELRDHTISERDRINNNVKNTGGDSEVTYLTILA</sequence>
<feature type="compositionally biased region" description="Polar residues" evidence="1">
    <location>
        <begin position="139"/>
        <end position="158"/>
    </location>
</feature>
<accession>A0A1X7UHW8</accession>
<reference evidence="3" key="1">
    <citation type="submission" date="2017-05" db="UniProtKB">
        <authorList>
            <consortium name="EnsemblMetazoa"/>
        </authorList>
    </citation>
    <scope>IDENTIFICATION</scope>
</reference>
<proteinExistence type="predicted"/>
<organism evidence="3">
    <name type="scientific">Amphimedon queenslandica</name>
    <name type="common">Sponge</name>
    <dbReference type="NCBI Taxonomy" id="400682"/>
    <lineage>
        <taxon>Eukaryota</taxon>
        <taxon>Metazoa</taxon>
        <taxon>Porifera</taxon>
        <taxon>Demospongiae</taxon>
        <taxon>Heteroscleromorpha</taxon>
        <taxon>Haplosclerida</taxon>
        <taxon>Niphatidae</taxon>
        <taxon>Amphimedon</taxon>
    </lineage>
</organism>
<dbReference type="AlphaFoldDB" id="A0A1X7UHW8"/>
<dbReference type="InParanoid" id="A0A1X7UHW8"/>
<feature type="compositionally biased region" description="Low complexity" evidence="1">
    <location>
        <begin position="57"/>
        <end position="70"/>
    </location>
</feature>
<protein>
    <submittedName>
        <fullName evidence="3">Uncharacterized protein</fullName>
    </submittedName>
</protein>
<keyword evidence="2" id="KW-1133">Transmembrane helix</keyword>
<keyword evidence="2" id="KW-0472">Membrane</keyword>
<feature type="region of interest" description="Disordered" evidence="1">
    <location>
        <begin position="51"/>
        <end position="74"/>
    </location>
</feature>
<evidence type="ECO:0000256" key="1">
    <source>
        <dbReference type="SAM" id="MobiDB-lite"/>
    </source>
</evidence>
<feature type="transmembrane region" description="Helical" evidence="2">
    <location>
        <begin position="12"/>
        <end position="37"/>
    </location>
</feature>
<keyword evidence="2" id="KW-0812">Transmembrane</keyword>
<evidence type="ECO:0000313" key="3">
    <source>
        <dbReference type="EnsemblMetazoa" id="Aqu2.1.27549_001"/>
    </source>
</evidence>
<name>A0A1X7UHW8_AMPQE</name>
<dbReference type="EnsemblMetazoa" id="Aqu2.1.27549_001">
    <property type="protein sequence ID" value="Aqu2.1.27549_001"/>
    <property type="gene ID" value="Aqu2.1.27549"/>
</dbReference>
<evidence type="ECO:0000256" key="2">
    <source>
        <dbReference type="SAM" id="Phobius"/>
    </source>
</evidence>